<accession>A0ABT7JGV4</accession>
<feature type="transmembrane region" description="Helical" evidence="1">
    <location>
        <begin position="33"/>
        <end position="56"/>
    </location>
</feature>
<evidence type="ECO:0000256" key="1">
    <source>
        <dbReference type="SAM" id="Phobius"/>
    </source>
</evidence>
<organism evidence="2 3">
    <name type="scientific">Deinococcus rhizophilus</name>
    <dbReference type="NCBI Taxonomy" id="3049544"/>
    <lineage>
        <taxon>Bacteria</taxon>
        <taxon>Thermotogati</taxon>
        <taxon>Deinococcota</taxon>
        <taxon>Deinococci</taxon>
        <taxon>Deinococcales</taxon>
        <taxon>Deinococcaceae</taxon>
        <taxon>Deinococcus</taxon>
    </lineage>
</organism>
<keyword evidence="1" id="KW-1133">Transmembrane helix</keyword>
<proteinExistence type="predicted"/>
<dbReference type="RefSeq" id="WP_285523123.1">
    <property type="nucleotide sequence ID" value="NZ_JASNGB010000070.1"/>
</dbReference>
<feature type="transmembrane region" description="Helical" evidence="1">
    <location>
        <begin position="99"/>
        <end position="118"/>
    </location>
</feature>
<evidence type="ECO:0000313" key="3">
    <source>
        <dbReference type="Proteomes" id="UP001302059"/>
    </source>
</evidence>
<evidence type="ECO:0000313" key="2">
    <source>
        <dbReference type="EMBL" id="MDL2344275.1"/>
    </source>
</evidence>
<protein>
    <submittedName>
        <fullName evidence="2">Uncharacterized protein</fullName>
    </submittedName>
</protein>
<gene>
    <name evidence="2" type="ORF">QOL99_08925</name>
</gene>
<comment type="caution">
    <text evidence="2">The sequence shown here is derived from an EMBL/GenBank/DDBJ whole genome shotgun (WGS) entry which is preliminary data.</text>
</comment>
<feature type="transmembrane region" description="Helical" evidence="1">
    <location>
        <begin position="68"/>
        <end position="87"/>
    </location>
</feature>
<reference evidence="2 3" key="1">
    <citation type="submission" date="2023-05" db="EMBL/GenBank/DDBJ databases">
        <authorList>
            <person name="Gao F."/>
        </authorList>
    </citation>
    <scope>NUCLEOTIDE SEQUENCE [LARGE SCALE GENOMIC DNA]</scope>
    <source>
        <strain evidence="2 3">MIMF12</strain>
    </source>
</reference>
<name>A0ABT7JGV4_9DEIO</name>
<dbReference type="EMBL" id="JASNGB010000070">
    <property type="protein sequence ID" value="MDL2344275.1"/>
    <property type="molecule type" value="Genomic_DNA"/>
</dbReference>
<sequence length="124" mass="13698">MKRSPFAFLAAFFALALITVVLGLWQVDWKVEAVPLWFWGIPVLAGIFGVLSGRLMKRATPQRPLRERTLLIGAGWGLPTATMVLGTSLVNEPVTPVRLTLQVLLWALMSLGYGRIMAGLRRPV</sequence>
<dbReference type="Proteomes" id="UP001302059">
    <property type="component" value="Unassembled WGS sequence"/>
</dbReference>
<keyword evidence="1" id="KW-0812">Transmembrane</keyword>
<keyword evidence="1" id="KW-0472">Membrane</keyword>
<keyword evidence="3" id="KW-1185">Reference proteome</keyword>